<feature type="disulfide bond" evidence="5">
    <location>
        <begin position="322"/>
        <end position="334"/>
    </location>
</feature>
<feature type="binding site" evidence="4">
    <location>
        <position position="224"/>
    </location>
    <ligand>
        <name>3'-phosphoadenylyl sulfate</name>
        <dbReference type="ChEBI" id="CHEBI:58339"/>
    </ligand>
</feature>
<evidence type="ECO:0000256" key="5">
    <source>
        <dbReference type="PIRSR" id="PIRSR637359-3"/>
    </source>
</evidence>
<feature type="non-terminal residue" evidence="8">
    <location>
        <position position="1"/>
    </location>
</feature>
<reference evidence="9" key="2">
    <citation type="submission" date="2020-05" db="UniProtKB">
        <authorList>
            <consortium name="EnsemblMetazoa"/>
        </authorList>
    </citation>
    <scope>IDENTIFICATION</scope>
    <source>
        <strain evidence="9">wikel</strain>
    </source>
</reference>
<dbReference type="Proteomes" id="UP000001555">
    <property type="component" value="Unassembled WGS sequence"/>
</dbReference>
<keyword evidence="10" id="KW-1185">Reference proteome</keyword>
<evidence type="ECO:0000313" key="10">
    <source>
        <dbReference type="Proteomes" id="UP000001555"/>
    </source>
</evidence>
<protein>
    <submittedName>
        <fullName evidence="8 9">Heparan sulfate sulfotransferase, putative</fullName>
        <ecNumber evidence="8">2.8.2.23</ecNumber>
    </submittedName>
</protein>
<evidence type="ECO:0000313" key="8">
    <source>
        <dbReference type="EMBL" id="EEC08417.1"/>
    </source>
</evidence>
<feature type="binding site" evidence="4">
    <location>
        <begin position="339"/>
        <end position="343"/>
    </location>
    <ligand>
        <name>3'-phosphoadenylyl sulfate</name>
        <dbReference type="ChEBI" id="CHEBI:58339"/>
    </ligand>
</feature>
<dbReference type="GO" id="GO:0008467">
    <property type="term" value="F:[heparan sulfate]-glucosamine 3-sulfotransferase activity"/>
    <property type="evidence" value="ECO:0000318"/>
    <property type="project" value="GO_Central"/>
</dbReference>
<feature type="active site" description="For sulfotransferase activity" evidence="3">
    <location>
        <position position="42"/>
    </location>
</feature>
<keyword evidence="6" id="KW-0812">Transmembrane</keyword>
<feature type="transmembrane region" description="Helical" evidence="6">
    <location>
        <begin position="131"/>
        <end position="152"/>
    </location>
</feature>
<dbReference type="EMBL" id="ABJB010575212">
    <property type="status" value="NOT_ANNOTATED_CDS"/>
    <property type="molecule type" value="Genomic_DNA"/>
</dbReference>
<dbReference type="EnsemblMetazoa" id="ISCW006335-RA">
    <property type="protein sequence ID" value="ISCW006335-PA"/>
    <property type="gene ID" value="ISCW006335"/>
</dbReference>
<dbReference type="EC" id="2.8.2.23" evidence="8"/>
<dbReference type="Pfam" id="PF00685">
    <property type="entry name" value="Sulfotransfer_1"/>
    <property type="match status" value="1"/>
</dbReference>
<keyword evidence="6" id="KW-1133">Transmembrane helix</keyword>
<dbReference type="InterPro" id="IPR037359">
    <property type="entry name" value="NST/OST"/>
</dbReference>
<keyword evidence="5" id="KW-1015">Disulfide bond</keyword>
<dbReference type="VEuPathDB" id="VectorBase:ISCI006335"/>
<dbReference type="PaxDb" id="6945-B7PP95"/>
<sequence>ETADGRHRTDDEDGNEMALVKVSGPESLERRLPRSLIIGVKKAGTRALLEFLRLHPDVRASGPETHFFDRHYNRGVEWYSWNGSCSKMTSQIIASAFTLIKQKPKKEAGCHARERQGTKLSFLSSQFLSQFFFSVVCLPSFIFATNTHRVLLFNFQAKTNKIKIKLFGLFLLFFAMPLSLPDQVTMEKTPSYFVTRQAPARIHTLSPRMRLLVVVRDPVTRALSDYAQTSSKRPNSTLPFEELAFDEDGVDPSWSAIRIGLYERHLSRWLEHFAPGQIHVVSGEELVRDPAQEMALVQDFLGLRRLVSHDHFYFNRTKGFPCLKKSEGSGSPHCLGKTKGRTHPRLCDSDLRRLRSFFEPYNRRFYKMVGRDFGWNGER</sequence>
<dbReference type="EMBL" id="ABJB010834919">
    <property type="status" value="NOT_ANNOTATED_CDS"/>
    <property type="molecule type" value="Genomic_DNA"/>
</dbReference>
<accession>B7PP95</accession>
<evidence type="ECO:0000256" key="3">
    <source>
        <dbReference type="PIRSR" id="PIRSR637359-1"/>
    </source>
</evidence>
<dbReference type="Gene3D" id="3.40.50.300">
    <property type="entry name" value="P-loop containing nucleotide triphosphate hydrolases"/>
    <property type="match status" value="1"/>
</dbReference>
<dbReference type="PANTHER" id="PTHR10605">
    <property type="entry name" value="HEPARAN SULFATE SULFOTRANSFERASE"/>
    <property type="match status" value="1"/>
</dbReference>
<dbReference type="EMBL" id="DS756648">
    <property type="protein sequence ID" value="EEC08417.1"/>
    <property type="molecule type" value="Genomic_DNA"/>
</dbReference>
<dbReference type="InterPro" id="IPR027417">
    <property type="entry name" value="P-loop_NTPase"/>
</dbReference>
<organism>
    <name type="scientific">Ixodes scapularis</name>
    <name type="common">Black-legged tick</name>
    <name type="synonym">Deer tick</name>
    <dbReference type="NCBI Taxonomy" id="6945"/>
    <lineage>
        <taxon>Eukaryota</taxon>
        <taxon>Metazoa</taxon>
        <taxon>Ecdysozoa</taxon>
        <taxon>Arthropoda</taxon>
        <taxon>Chelicerata</taxon>
        <taxon>Arachnida</taxon>
        <taxon>Acari</taxon>
        <taxon>Parasitiformes</taxon>
        <taxon>Ixodida</taxon>
        <taxon>Ixodoidea</taxon>
        <taxon>Ixodidae</taxon>
        <taxon>Ixodinae</taxon>
        <taxon>Ixodes</taxon>
    </lineage>
</organism>
<evidence type="ECO:0000256" key="6">
    <source>
        <dbReference type="SAM" id="Phobius"/>
    </source>
</evidence>
<keyword evidence="6" id="KW-0472">Membrane</keyword>
<dbReference type="OrthoDB" id="6504578at2759"/>
<keyword evidence="2" id="KW-0325">Glycoprotein</keyword>
<reference evidence="8 10" key="1">
    <citation type="submission" date="2008-03" db="EMBL/GenBank/DDBJ databases">
        <title>Annotation of Ixodes scapularis.</title>
        <authorList>
            <consortium name="Ixodes scapularis Genome Project Consortium"/>
            <person name="Caler E."/>
            <person name="Hannick L.I."/>
            <person name="Bidwell S."/>
            <person name="Joardar V."/>
            <person name="Thiagarajan M."/>
            <person name="Amedeo P."/>
            <person name="Galinsky K.J."/>
            <person name="Schobel S."/>
            <person name="Inman J."/>
            <person name="Hostetler J."/>
            <person name="Miller J."/>
            <person name="Hammond M."/>
            <person name="Megy K."/>
            <person name="Lawson D."/>
            <person name="Kodira C."/>
            <person name="Sutton G."/>
            <person name="Meyer J."/>
            <person name="Hill C.A."/>
            <person name="Birren B."/>
            <person name="Nene V."/>
            <person name="Collins F."/>
            <person name="Alarcon-Chaidez F."/>
            <person name="Wikel S."/>
            <person name="Strausberg R."/>
        </authorList>
    </citation>
    <scope>NUCLEOTIDE SEQUENCE [LARGE SCALE GENOMIC DNA]</scope>
    <source>
        <strain evidence="10">Wikel</strain>
        <strain evidence="8">Wikel colony</strain>
    </source>
</reference>
<dbReference type="InterPro" id="IPR000863">
    <property type="entry name" value="Sulfotransferase_dom"/>
</dbReference>
<keyword evidence="1 8" id="KW-0808">Transferase</keyword>
<proteinExistence type="predicted"/>
<dbReference type="SUPFAM" id="SSF52540">
    <property type="entry name" value="P-loop containing nucleoside triphosphate hydrolases"/>
    <property type="match status" value="1"/>
</dbReference>
<dbReference type="FunCoup" id="B7PP95">
    <property type="interactions" value="13"/>
</dbReference>
<evidence type="ECO:0000256" key="4">
    <source>
        <dbReference type="PIRSR" id="PIRSR637359-2"/>
    </source>
</evidence>
<feature type="binding site" evidence="4">
    <location>
        <position position="216"/>
    </location>
    <ligand>
        <name>3'-phosphoadenylyl sulfate</name>
        <dbReference type="ChEBI" id="CHEBI:58339"/>
    </ligand>
</feature>
<feature type="domain" description="Sulfotransferase" evidence="7">
    <location>
        <begin position="33"/>
        <end position="359"/>
    </location>
</feature>
<feature type="transmembrane region" description="Helical" evidence="6">
    <location>
        <begin position="164"/>
        <end position="180"/>
    </location>
</feature>
<evidence type="ECO:0000259" key="7">
    <source>
        <dbReference type="Pfam" id="PF00685"/>
    </source>
</evidence>
<dbReference type="FunFam" id="3.40.50.300:FF:001224">
    <property type="entry name" value="Sulfotransferase"/>
    <property type="match status" value="1"/>
</dbReference>
<evidence type="ECO:0000313" key="9">
    <source>
        <dbReference type="EnsemblMetazoa" id="ISCW006335-PA"/>
    </source>
</evidence>
<dbReference type="HOGENOM" id="CLU_017703_0_0_1"/>
<gene>
    <name evidence="8" type="ORF">IscW_ISCW006335</name>
</gene>
<evidence type="ECO:0000256" key="2">
    <source>
        <dbReference type="ARBA" id="ARBA00023180"/>
    </source>
</evidence>
<name>B7PP95_IXOSC</name>
<dbReference type="AlphaFoldDB" id="B7PP95"/>
<evidence type="ECO:0000256" key="1">
    <source>
        <dbReference type="ARBA" id="ARBA00022679"/>
    </source>
</evidence>
<dbReference type="STRING" id="6945.B7PP95"/>
<dbReference type="PANTHER" id="PTHR10605:SF72">
    <property type="entry name" value="HEPARAN SULFATE 3-O SULFOTRANSFERASE-B, ISOFORM A"/>
    <property type="match status" value="1"/>
</dbReference>
<dbReference type="VEuPathDB" id="VectorBase:ISCP_037043"/>
<feature type="binding site" evidence="4">
    <location>
        <begin position="42"/>
        <end position="46"/>
    </location>
    <ligand>
        <name>3'-phosphoadenylyl sulfate</name>
        <dbReference type="ChEBI" id="CHEBI:58339"/>
    </ligand>
</feature>
<dbReference type="VEuPathDB" id="VectorBase:ISCW006335"/>